<feature type="transmembrane region" description="Helical" evidence="1">
    <location>
        <begin position="350"/>
        <end position="369"/>
    </location>
</feature>
<accession>A0ABU9Y929</accession>
<dbReference type="RefSeq" id="WP_343892987.1">
    <property type="nucleotide sequence ID" value="NZ_BAAAEH010000067.1"/>
</dbReference>
<organism evidence="2 3">
    <name type="scientific">Sphingomonas oligophenolica</name>
    <dbReference type="NCBI Taxonomy" id="301154"/>
    <lineage>
        <taxon>Bacteria</taxon>
        <taxon>Pseudomonadati</taxon>
        <taxon>Pseudomonadota</taxon>
        <taxon>Alphaproteobacteria</taxon>
        <taxon>Sphingomonadales</taxon>
        <taxon>Sphingomonadaceae</taxon>
        <taxon>Sphingomonas</taxon>
    </lineage>
</organism>
<sequence>MSGVATACDGRPFRGITAYIWARWWPGILATTVYFLLCILKSGPIGLFTGHTWQHWADQSAYLRSAQAFASDDLSPASHWYPLLYAFIAAPFVFVLPNNPFLPVDLICVGIMAQSVARVAGHLGVKPGTALLILLATVLWPSELWHSWVQPWTTTLSAALIWWLMAKTGDIAVGRMPIRMRDASAMGLGAAMIPLTRPTDAVVVLFLGGYSAFALARHRLLEWRLVLAAGLGATLILGVYALLHLSIYGPNNTDYVRMSADVGFSFATLGWKASVLFIDPEPWFPSGRALLSRMPWVFLGLCGSLFTLATRDDAAQRGYAACLLSAAAAYTLILVAYIDLLPSGLWQYGNIHYFKWILPLLGIMAWILIRDAKSRPRIATATVLAMIAATGFRVMPVPARTDEAARRIDFAIPRRLDWARVYFARSVIAEDGRLQRNIFDYHQLPDGRIVHAIALRNDFGAHARWYGGSVRQVRWLAAGLGTTPLAGQWPLTPIARWKTQLIWAPPCWIFGCGPK</sequence>
<dbReference type="EMBL" id="JBDIME010000026">
    <property type="protein sequence ID" value="MEN2792307.1"/>
    <property type="molecule type" value="Genomic_DNA"/>
</dbReference>
<keyword evidence="3" id="KW-1185">Reference proteome</keyword>
<protein>
    <recommendedName>
        <fullName evidence="4">Glycosyltransferase RgtA/B/C/D-like domain-containing protein</fullName>
    </recommendedName>
</protein>
<reference evidence="2 3" key="1">
    <citation type="submission" date="2024-05" db="EMBL/GenBank/DDBJ databases">
        <authorList>
            <person name="Liu Q."/>
            <person name="Xin Y.-H."/>
        </authorList>
    </citation>
    <scope>NUCLEOTIDE SEQUENCE [LARGE SCALE GENOMIC DNA]</scope>
    <source>
        <strain evidence="2 3">CGMCC 1.10181</strain>
    </source>
</reference>
<keyword evidence="1" id="KW-1133">Transmembrane helix</keyword>
<feature type="transmembrane region" description="Helical" evidence="1">
    <location>
        <begin position="123"/>
        <end position="142"/>
    </location>
</feature>
<comment type="caution">
    <text evidence="2">The sequence shown here is derived from an EMBL/GenBank/DDBJ whole genome shotgun (WGS) entry which is preliminary data.</text>
</comment>
<keyword evidence="1" id="KW-0812">Transmembrane</keyword>
<feature type="transmembrane region" description="Helical" evidence="1">
    <location>
        <begin position="187"/>
        <end position="213"/>
    </location>
</feature>
<gene>
    <name evidence="2" type="ORF">ABC974_21930</name>
</gene>
<evidence type="ECO:0000313" key="2">
    <source>
        <dbReference type="EMBL" id="MEN2792307.1"/>
    </source>
</evidence>
<feature type="transmembrane region" description="Helical" evidence="1">
    <location>
        <begin position="148"/>
        <end position="166"/>
    </location>
</feature>
<evidence type="ECO:0000256" key="1">
    <source>
        <dbReference type="SAM" id="Phobius"/>
    </source>
</evidence>
<feature type="transmembrane region" description="Helical" evidence="1">
    <location>
        <begin position="225"/>
        <end position="243"/>
    </location>
</feature>
<feature type="transmembrane region" description="Helical" evidence="1">
    <location>
        <begin position="21"/>
        <end position="43"/>
    </location>
</feature>
<name>A0ABU9Y929_9SPHN</name>
<feature type="transmembrane region" description="Helical" evidence="1">
    <location>
        <begin position="83"/>
        <end position="102"/>
    </location>
</feature>
<proteinExistence type="predicted"/>
<evidence type="ECO:0000313" key="3">
    <source>
        <dbReference type="Proteomes" id="UP001419910"/>
    </source>
</evidence>
<feature type="transmembrane region" description="Helical" evidence="1">
    <location>
        <begin position="320"/>
        <end position="338"/>
    </location>
</feature>
<keyword evidence="1" id="KW-0472">Membrane</keyword>
<evidence type="ECO:0008006" key="4">
    <source>
        <dbReference type="Google" id="ProtNLM"/>
    </source>
</evidence>
<dbReference type="Proteomes" id="UP001419910">
    <property type="component" value="Unassembled WGS sequence"/>
</dbReference>